<dbReference type="GO" id="GO:0005634">
    <property type="term" value="C:nucleus"/>
    <property type="evidence" value="ECO:0007669"/>
    <property type="project" value="TreeGrafter"/>
</dbReference>
<accession>A0A0H2S319</accession>
<dbReference type="PANTHER" id="PTHR13087">
    <property type="entry name" value="NF-KAPPA B ACTIVATING PROTEIN"/>
    <property type="match status" value="1"/>
</dbReference>
<dbReference type="Pfam" id="PF06047">
    <property type="entry name" value="Nkap_C"/>
    <property type="match status" value="1"/>
</dbReference>
<feature type="compositionally biased region" description="Polar residues" evidence="2">
    <location>
        <begin position="395"/>
        <end position="405"/>
    </location>
</feature>
<dbReference type="PANTHER" id="PTHR13087:SF0">
    <property type="entry name" value="NFKB ACTIVATING PROTEIN LIKE"/>
    <property type="match status" value="1"/>
</dbReference>
<feature type="compositionally biased region" description="Basic and acidic residues" evidence="2">
    <location>
        <begin position="67"/>
        <end position="127"/>
    </location>
</feature>
<evidence type="ECO:0000313" key="4">
    <source>
        <dbReference type="EMBL" id="KLO18332.1"/>
    </source>
</evidence>
<dbReference type="GO" id="GO:0003682">
    <property type="term" value="F:chromatin binding"/>
    <property type="evidence" value="ECO:0007669"/>
    <property type="project" value="InterPro"/>
</dbReference>
<feature type="compositionally biased region" description="Basic residues" evidence="2">
    <location>
        <begin position="241"/>
        <end position="251"/>
    </location>
</feature>
<feature type="compositionally biased region" description="Basic and acidic residues" evidence="2">
    <location>
        <begin position="293"/>
        <end position="306"/>
    </location>
</feature>
<protein>
    <submittedName>
        <fullName evidence="4">DUF926-domain-containing protein</fullName>
    </submittedName>
</protein>
<dbReference type="Proteomes" id="UP000053477">
    <property type="component" value="Unassembled WGS sequence"/>
</dbReference>
<proteinExistence type="inferred from homology"/>
<sequence>MLSCNLSKQTSSAQEEFLAKSLTLYGLKKQLGSSVHLRVRSWMRRTYSLTTTMATVHPSRMGLVPQEKPKKDGSRHPENIGSGSRDRYNERRDRPPHQNRSRSNDRGRRDRSEDDERRREKSEERNTFYEGGSRNMDSRSGRRDEERERRRSPDYSAYRRPSPPHLHSNGHDGSNGTNNHDINPPWRAPENMYASRRGGHGGEFSTGGDYFSSRQQQRANSTVTIWPPSPKAPVRDDSPSRKHRSSKRRRSVSSDSDSEDERERRRRKKKEKKRREKDRDRDDKDSRRKHHRDRSESETEDRERRREKERRHRRDRSESKDRDDRRRRRSRSDDNRGESIDSERRGQRKDDRRSKSRRATTPPRSGEEEDMWVEKQPGSFVADAAAGAPPDKLRASSSSNPTIHASEQARDDESSDDELGPKPANYVSNSKQKVDERAYGGALLRGEGSAMAAFLQGDTDARIPRRGEIGLTPDEIANFEAVGYVMSGSRHRRMNAVRMRKENQVISAEEKRGILKLQKEERERREAILRDEFKELVSEKLKTAGVGPMP</sequence>
<keyword evidence="5" id="KW-1185">Reference proteome</keyword>
<feature type="compositionally biased region" description="Basic and acidic residues" evidence="2">
    <location>
        <begin position="277"/>
        <end position="286"/>
    </location>
</feature>
<gene>
    <name evidence="4" type="ORF">SCHPADRAFT_120725</name>
</gene>
<dbReference type="InterPro" id="IPR009269">
    <property type="entry name" value="NKAP_C"/>
</dbReference>
<dbReference type="InterPro" id="IPR040466">
    <property type="entry name" value="NKAP"/>
</dbReference>
<feature type="region of interest" description="Disordered" evidence="2">
    <location>
        <begin position="57"/>
        <end position="433"/>
    </location>
</feature>
<evidence type="ECO:0000256" key="1">
    <source>
        <dbReference type="ARBA" id="ARBA00009313"/>
    </source>
</evidence>
<evidence type="ECO:0000256" key="2">
    <source>
        <dbReference type="SAM" id="MobiDB-lite"/>
    </source>
</evidence>
<dbReference type="InParanoid" id="A0A0H2S319"/>
<dbReference type="AlphaFoldDB" id="A0A0H2S319"/>
<comment type="similarity">
    <text evidence="1">Belongs to the NKAP family.</text>
</comment>
<feature type="compositionally biased region" description="Basic and acidic residues" evidence="2">
    <location>
        <begin position="136"/>
        <end position="153"/>
    </location>
</feature>
<feature type="compositionally biased region" description="Basic residues" evidence="2">
    <location>
        <begin position="264"/>
        <end position="276"/>
    </location>
</feature>
<feature type="compositionally biased region" description="Polar residues" evidence="2">
    <location>
        <begin position="171"/>
        <end position="181"/>
    </location>
</feature>
<feature type="compositionally biased region" description="Basic and acidic residues" evidence="2">
    <location>
        <begin position="315"/>
        <end position="324"/>
    </location>
</feature>
<organism evidence="4 5">
    <name type="scientific">Schizopora paradoxa</name>
    <dbReference type="NCBI Taxonomy" id="27342"/>
    <lineage>
        <taxon>Eukaryota</taxon>
        <taxon>Fungi</taxon>
        <taxon>Dikarya</taxon>
        <taxon>Basidiomycota</taxon>
        <taxon>Agaricomycotina</taxon>
        <taxon>Agaricomycetes</taxon>
        <taxon>Hymenochaetales</taxon>
        <taxon>Schizoporaceae</taxon>
        <taxon>Schizopora</taxon>
    </lineage>
</organism>
<reference evidence="4 5" key="1">
    <citation type="submission" date="2015-04" db="EMBL/GenBank/DDBJ databases">
        <title>Complete genome sequence of Schizopora paradoxa KUC8140, a cosmopolitan wood degrader in East Asia.</title>
        <authorList>
            <consortium name="DOE Joint Genome Institute"/>
            <person name="Min B."/>
            <person name="Park H."/>
            <person name="Jang Y."/>
            <person name="Kim J.-J."/>
            <person name="Kim K.H."/>
            <person name="Pangilinan J."/>
            <person name="Lipzen A."/>
            <person name="Riley R."/>
            <person name="Grigoriev I.V."/>
            <person name="Spatafora J.W."/>
            <person name="Choi I.-G."/>
        </authorList>
    </citation>
    <scope>NUCLEOTIDE SEQUENCE [LARGE SCALE GENOMIC DNA]</scope>
    <source>
        <strain evidence="4 5">KUC8140</strain>
    </source>
</reference>
<dbReference type="EMBL" id="KQ085895">
    <property type="protein sequence ID" value="KLO18332.1"/>
    <property type="molecule type" value="Genomic_DNA"/>
</dbReference>
<feature type="compositionally biased region" description="Basic and acidic residues" evidence="2">
    <location>
        <begin position="331"/>
        <end position="353"/>
    </location>
</feature>
<dbReference type="GO" id="GO:0010468">
    <property type="term" value="P:regulation of gene expression"/>
    <property type="evidence" value="ECO:0007669"/>
    <property type="project" value="TreeGrafter"/>
</dbReference>
<dbReference type="STRING" id="27342.A0A0H2S319"/>
<name>A0A0H2S319_9AGAM</name>
<dbReference type="OrthoDB" id="273141at2759"/>
<feature type="compositionally biased region" description="Polar residues" evidence="2">
    <location>
        <begin position="212"/>
        <end position="224"/>
    </location>
</feature>
<feature type="domain" description="NF-kappa-B-activating protein C-terminal" evidence="3">
    <location>
        <begin position="437"/>
        <end position="538"/>
    </location>
</feature>
<evidence type="ECO:0000259" key="3">
    <source>
        <dbReference type="Pfam" id="PF06047"/>
    </source>
</evidence>
<evidence type="ECO:0000313" key="5">
    <source>
        <dbReference type="Proteomes" id="UP000053477"/>
    </source>
</evidence>